<organism evidence="1">
    <name type="scientific">uncultured Caudovirales phage</name>
    <dbReference type="NCBI Taxonomy" id="2100421"/>
    <lineage>
        <taxon>Viruses</taxon>
        <taxon>Duplodnaviria</taxon>
        <taxon>Heunggongvirae</taxon>
        <taxon>Uroviricota</taxon>
        <taxon>Caudoviricetes</taxon>
        <taxon>Peduoviridae</taxon>
        <taxon>Maltschvirus</taxon>
        <taxon>Maltschvirus maltsch</taxon>
    </lineage>
</organism>
<dbReference type="Pfam" id="PF11651">
    <property type="entry name" value="P22_CoatProtein"/>
    <property type="match status" value="1"/>
</dbReference>
<evidence type="ECO:0000313" key="1">
    <source>
        <dbReference type="EMBL" id="CAB4168748.1"/>
    </source>
</evidence>
<gene>
    <name evidence="1" type="ORF">UFOVP580_27</name>
</gene>
<sequence length="405" mass="42977">MSNVLATTSVVAKEAVAILENMLSFSSMVNRDWEDEFTQNMARGYAPGQTINIKRPPRYTYRDGRVAVPQSTVQSTIPLTLSQGGCDLQFTAGERTLSLDKLSEKISAAIATVANEIDRRGLEMSRLVTPNVIGTPGTPPSTQLAAMQAITGLNQRLDEMAAPRDRRRGLIMNPALNASMVTGFSGMFNSQSILDKQMRQGMMVDSLGLSYAMDQNVGVHTNGSQPVTSGTVNGAGQSGSVINVNTASITGTLTRGSKITFANVFAVNPQSRQSTGTLAQFTLTADVAASATSISISPALVPSGAFQNVTASPVNTAVVTVFGTANGSYSFNPAFHKDAFTLAMVPMWAPADGKGVVGVSQTEYKGFRLKVTEFYDGMGDTSIMRIDVLYGWASPYPELACGYGL</sequence>
<proteinExistence type="predicted"/>
<dbReference type="EMBL" id="LR796832">
    <property type="protein sequence ID" value="CAB4168748.1"/>
    <property type="molecule type" value="Genomic_DNA"/>
</dbReference>
<dbReference type="Gene3D" id="2.40.30.240">
    <property type="match status" value="1"/>
</dbReference>
<accession>A0A6J5PHV1</accession>
<dbReference type="InterPro" id="IPR024659">
    <property type="entry name" value="Phage_coat_Gp5"/>
</dbReference>
<name>A0A6J5PHV1_9CAUD</name>
<reference evidence="1" key="1">
    <citation type="submission" date="2020-04" db="EMBL/GenBank/DDBJ databases">
        <authorList>
            <person name="Chiriac C."/>
            <person name="Salcher M."/>
            <person name="Ghai R."/>
            <person name="Kavagutti S V."/>
        </authorList>
    </citation>
    <scope>NUCLEOTIDE SEQUENCE</scope>
</reference>
<protein>
    <submittedName>
        <fullName evidence="1">Major capsid protein Gp5</fullName>
    </submittedName>
</protein>